<protein>
    <submittedName>
        <fullName evidence="2">2,4-dienoyl-CoA reductase-like NADH-dependent reductase (Old Yellow Enzyme family)</fullName>
    </submittedName>
</protein>
<gene>
    <name evidence="2" type="ORF">J2S42_000598</name>
</gene>
<name>A0AAE3VV82_9ACTN</name>
<dbReference type="AlphaFoldDB" id="A0AAE3VV82"/>
<proteinExistence type="predicted"/>
<evidence type="ECO:0000313" key="2">
    <source>
        <dbReference type="EMBL" id="MDQ0363929.1"/>
    </source>
</evidence>
<dbReference type="GO" id="GO:0016491">
    <property type="term" value="F:oxidoreductase activity"/>
    <property type="evidence" value="ECO:0007669"/>
    <property type="project" value="InterPro"/>
</dbReference>
<evidence type="ECO:0000259" key="1">
    <source>
        <dbReference type="Pfam" id="PF00724"/>
    </source>
</evidence>
<dbReference type="InterPro" id="IPR013785">
    <property type="entry name" value="Aldolase_TIM"/>
</dbReference>
<dbReference type="SUPFAM" id="SSF51395">
    <property type="entry name" value="FMN-linked oxidoreductases"/>
    <property type="match status" value="1"/>
</dbReference>
<dbReference type="GO" id="GO:0010181">
    <property type="term" value="F:FMN binding"/>
    <property type="evidence" value="ECO:0007669"/>
    <property type="project" value="InterPro"/>
</dbReference>
<comment type="caution">
    <text evidence="2">The sequence shown here is derived from an EMBL/GenBank/DDBJ whole genome shotgun (WGS) entry which is preliminary data.</text>
</comment>
<dbReference type="Pfam" id="PF00724">
    <property type="entry name" value="Oxidored_FMN"/>
    <property type="match status" value="1"/>
</dbReference>
<keyword evidence="3" id="KW-1185">Reference proteome</keyword>
<accession>A0AAE3VV82</accession>
<dbReference type="RefSeq" id="WP_307234935.1">
    <property type="nucleotide sequence ID" value="NZ_JAUSUZ010000001.1"/>
</dbReference>
<dbReference type="Proteomes" id="UP001240236">
    <property type="component" value="Unassembled WGS sequence"/>
</dbReference>
<feature type="domain" description="NADH:flavin oxidoreductase/NADH oxidase N-terminal" evidence="1">
    <location>
        <begin position="9"/>
        <end position="335"/>
    </location>
</feature>
<dbReference type="InterPro" id="IPR045247">
    <property type="entry name" value="Oye-like"/>
</dbReference>
<dbReference type="EMBL" id="JAUSUZ010000001">
    <property type="protein sequence ID" value="MDQ0363929.1"/>
    <property type="molecule type" value="Genomic_DNA"/>
</dbReference>
<dbReference type="PANTHER" id="PTHR22893">
    <property type="entry name" value="NADH OXIDOREDUCTASE-RELATED"/>
    <property type="match status" value="1"/>
</dbReference>
<dbReference type="CDD" id="cd02933">
    <property type="entry name" value="OYE_like_FMN"/>
    <property type="match status" value="1"/>
</dbReference>
<dbReference type="PANTHER" id="PTHR22893:SF91">
    <property type="entry name" value="NADPH DEHYDROGENASE 2-RELATED"/>
    <property type="match status" value="1"/>
</dbReference>
<sequence length="363" mass="38335">MTDIARSRLWEPTMLGAVALRNRLVMAPMTRRRAGDDGNPTALMATYYAQRAGFGMLVTEGIFPGLDGRGYPRQPGLATAAQRDAWRAVTAAVHAEGGTIVAQLMHAGRVTHPDITGTTRVLAPSAVPYDDHHRPHAGPAVRPDAMTPADIAAVVRSHADAAGRAVDAGFDGVELHAGNGYLLHQFLAPSTNRRDDGYGGSPGSRARFVAEVAEAVADSIGGDRLGVRISPGAGIQGADEPDPDDLRATYTALATRLHGLRPAYLSVIHPEIGDDLIRHLRSVTGVPLVANTGFGTITGRHDAAALTDAHLADAVAVGRPAIANPDLARRWRHDAPEAAPDRTTFYSGDARGYIDYPTLTTTP</sequence>
<evidence type="ECO:0000313" key="3">
    <source>
        <dbReference type="Proteomes" id="UP001240236"/>
    </source>
</evidence>
<dbReference type="Gene3D" id="3.20.20.70">
    <property type="entry name" value="Aldolase class I"/>
    <property type="match status" value="1"/>
</dbReference>
<reference evidence="2 3" key="1">
    <citation type="submission" date="2023-07" db="EMBL/GenBank/DDBJ databases">
        <title>Sequencing the genomes of 1000 actinobacteria strains.</title>
        <authorList>
            <person name="Klenk H.-P."/>
        </authorList>
    </citation>
    <scope>NUCLEOTIDE SEQUENCE [LARGE SCALE GENOMIC DNA]</scope>
    <source>
        <strain evidence="2 3">DSM 44709</strain>
    </source>
</reference>
<organism evidence="2 3">
    <name type="scientific">Catenuloplanes indicus</name>
    <dbReference type="NCBI Taxonomy" id="137267"/>
    <lineage>
        <taxon>Bacteria</taxon>
        <taxon>Bacillati</taxon>
        <taxon>Actinomycetota</taxon>
        <taxon>Actinomycetes</taxon>
        <taxon>Micromonosporales</taxon>
        <taxon>Micromonosporaceae</taxon>
        <taxon>Catenuloplanes</taxon>
    </lineage>
</organism>
<dbReference type="InterPro" id="IPR001155">
    <property type="entry name" value="OxRdtase_FMN_N"/>
</dbReference>